<keyword evidence="2" id="KW-1133">Transmembrane helix</keyword>
<proteinExistence type="predicted"/>
<gene>
    <name evidence="3" type="ORF">ABFE88_08305</name>
</gene>
<reference evidence="3 4" key="1">
    <citation type="submission" date="2024-05" db="EMBL/GenBank/DDBJ databases">
        <title>Sequence of Lycoming College course isolates.</title>
        <authorList>
            <person name="Reigle C.A."/>
            <person name="Newman J.D."/>
        </authorList>
    </citation>
    <scope>NUCLEOTIDE SEQUENCE [LARGE SCALE GENOMIC DNA]</scope>
    <source>
        <strain evidence="3 4">CAR-09</strain>
    </source>
</reference>
<accession>A0ABV0DFA7</accession>
<feature type="compositionally biased region" description="Polar residues" evidence="1">
    <location>
        <begin position="33"/>
        <end position="49"/>
    </location>
</feature>
<comment type="caution">
    <text evidence="3">The sequence shown here is derived from an EMBL/GenBank/DDBJ whole genome shotgun (WGS) entry which is preliminary data.</text>
</comment>
<dbReference type="RefSeq" id="WP_346647984.1">
    <property type="nucleotide sequence ID" value="NZ_JBDLYL010000006.1"/>
</dbReference>
<keyword evidence="4" id="KW-1185">Reference proteome</keyword>
<organism evidence="3 4">
    <name type="scientific">Pseudomonas sichuanensis</name>
    <dbReference type="NCBI Taxonomy" id="2213015"/>
    <lineage>
        <taxon>Bacteria</taxon>
        <taxon>Pseudomonadati</taxon>
        <taxon>Pseudomonadota</taxon>
        <taxon>Gammaproteobacteria</taxon>
        <taxon>Pseudomonadales</taxon>
        <taxon>Pseudomonadaceae</taxon>
        <taxon>Pseudomonas</taxon>
    </lineage>
</organism>
<sequence>MKSYQVVIGVLVLTEVFIVSMFVSREIKACQPQAGNERQLSPHEQQNGPTPAGAPAPWSEERYSL</sequence>
<keyword evidence="2" id="KW-0812">Transmembrane</keyword>
<feature type="region of interest" description="Disordered" evidence="1">
    <location>
        <begin position="33"/>
        <end position="65"/>
    </location>
</feature>
<evidence type="ECO:0000313" key="3">
    <source>
        <dbReference type="EMBL" id="MEN8639647.1"/>
    </source>
</evidence>
<name>A0ABV0DFA7_9PSED</name>
<dbReference type="EMBL" id="JBDLYL010000006">
    <property type="protein sequence ID" value="MEN8639647.1"/>
    <property type="molecule type" value="Genomic_DNA"/>
</dbReference>
<dbReference type="Proteomes" id="UP001424532">
    <property type="component" value="Unassembled WGS sequence"/>
</dbReference>
<evidence type="ECO:0000313" key="4">
    <source>
        <dbReference type="Proteomes" id="UP001424532"/>
    </source>
</evidence>
<evidence type="ECO:0000256" key="1">
    <source>
        <dbReference type="SAM" id="MobiDB-lite"/>
    </source>
</evidence>
<feature type="transmembrane region" description="Helical" evidence="2">
    <location>
        <begin position="6"/>
        <end position="23"/>
    </location>
</feature>
<evidence type="ECO:0000256" key="2">
    <source>
        <dbReference type="SAM" id="Phobius"/>
    </source>
</evidence>
<keyword evidence="2" id="KW-0472">Membrane</keyword>
<protein>
    <submittedName>
        <fullName evidence="3">Uncharacterized protein</fullName>
    </submittedName>
</protein>